<evidence type="ECO:0000313" key="4">
    <source>
        <dbReference type="Proteomes" id="UP001221757"/>
    </source>
</evidence>
<dbReference type="SUPFAM" id="SSF55811">
    <property type="entry name" value="Nudix"/>
    <property type="match status" value="1"/>
</dbReference>
<name>A0AAD7CRX0_MYCRO</name>
<dbReference type="PROSITE" id="PS51462">
    <property type="entry name" value="NUDIX"/>
    <property type="match status" value="1"/>
</dbReference>
<dbReference type="InterPro" id="IPR015797">
    <property type="entry name" value="NUDIX_hydrolase-like_dom_sf"/>
</dbReference>
<dbReference type="CDD" id="cd03673">
    <property type="entry name" value="NUDIX_Ap6A_hydrolase"/>
    <property type="match status" value="1"/>
</dbReference>
<dbReference type="InterPro" id="IPR020084">
    <property type="entry name" value="NUDIX_hydrolase_CS"/>
</dbReference>
<comment type="caution">
    <text evidence="3">The sequence shown here is derived from an EMBL/GenBank/DDBJ whole genome shotgun (WGS) entry which is preliminary data.</text>
</comment>
<proteinExistence type="predicted"/>
<organism evidence="3 4">
    <name type="scientific">Mycena rosella</name>
    <name type="common">Pink bonnet</name>
    <name type="synonym">Agaricus rosellus</name>
    <dbReference type="NCBI Taxonomy" id="1033263"/>
    <lineage>
        <taxon>Eukaryota</taxon>
        <taxon>Fungi</taxon>
        <taxon>Dikarya</taxon>
        <taxon>Basidiomycota</taxon>
        <taxon>Agaricomycotina</taxon>
        <taxon>Agaricomycetes</taxon>
        <taxon>Agaricomycetidae</taxon>
        <taxon>Agaricales</taxon>
        <taxon>Marasmiineae</taxon>
        <taxon>Mycenaceae</taxon>
        <taxon>Mycena</taxon>
    </lineage>
</organism>
<dbReference type="Proteomes" id="UP001221757">
    <property type="component" value="Unassembled WGS sequence"/>
</dbReference>
<dbReference type="PANTHER" id="PTHR21340">
    <property type="entry name" value="DIADENOSINE 5,5-P1,P4-TETRAPHOSPHATE PYROPHOSPHOHYDROLASE MUTT"/>
    <property type="match status" value="1"/>
</dbReference>
<evidence type="ECO:0000313" key="3">
    <source>
        <dbReference type="EMBL" id="KAJ7659953.1"/>
    </source>
</evidence>
<dbReference type="Pfam" id="PF00293">
    <property type="entry name" value="NUDIX"/>
    <property type="match status" value="1"/>
</dbReference>
<dbReference type="GO" id="GO:0004081">
    <property type="term" value="F:bis(5'-nucleosyl)-tetraphosphatase (asymmetrical) activity"/>
    <property type="evidence" value="ECO:0007669"/>
    <property type="project" value="TreeGrafter"/>
</dbReference>
<dbReference type="InterPro" id="IPR000086">
    <property type="entry name" value="NUDIX_hydrolase_dom"/>
</dbReference>
<reference evidence="3" key="1">
    <citation type="submission" date="2023-03" db="EMBL/GenBank/DDBJ databases">
        <title>Massive genome expansion in bonnet fungi (Mycena s.s.) driven by repeated elements and novel gene families across ecological guilds.</title>
        <authorList>
            <consortium name="Lawrence Berkeley National Laboratory"/>
            <person name="Harder C.B."/>
            <person name="Miyauchi S."/>
            <person name="Viragh M."/>
            <person name="Kuo A."/>
            <person name="Thoen E."/>
            <person name="Andreopoulos B."/>
            <person name="Lu D."/>
            <person name="Skrede I."/>
            <person name="Drula E."/>
            <person name="Henrissat B."/>
            <person name="Morin E."/>
            <person name="Kohler A."/>
            <person name="Barry K."/>
            <person name="LaButti K."/>
            <person name="Morin E."/>
            <person name="Salamov A."/>
            <person name="Lipzen A."/>
            <person name="Mereny Z."/>
            <person name="Hegedus B."/>
            <person name="Baldrian P."/>
            <person name="Stursova M."/>
            <person name="Weitz H."/>
            <person name="Taylor A."/>
            <person name="Grigoriev I.V."/>
            <person name="Nagy L.G."/>
            <person name="Martin F."/>
            <person name="Kauserud H."/>
        </authorList>
    </citation>
    <scope>NUCLEOTIDE SEQUENCE</scope>
    <source>
        <strain evidence="3">CBHHK067</strain>
    </source>
</reference>
<dbReference type="Gene3D" id="3.90.79.10">
    <property type="entry name" value="Nucleoside Triphosphate Pyrophosphohydrolase"/>
    <property type="match status" value="1"/>
</dbReference>
<evidence type="ECO:0000259" key="2">
    <source>
        <dbReference type="PROSITE" id="PS51462"/>
    </source>
</evidence>
<dbReference type="GO" id="GO:0006754">
    <property type="term" value="P:ATP biosynthetic process"/>
    <property type="evidence" value="ECO:0007669"/>
    <property type="project" value="TreeGrafter"/>
</dbReference>
<evidence type="ECO:0000256" key="1">
    <source>
        <dbReference type="ARBA" id="ARBA00022801"/>
    </source>
</evidence>
<dbReference type="InterPro" id="IPR051325">
    <property type="entry name" value="Nudix_hydrolase_domain"/>
</dbReference>
<keyword evidence="1 3" id="KW-0378">Hydrolase</keyword>
<dbReference type="GO" id="GO:0006167">
    <property type="term" value="P:AMP biosynthetic process"/>
    <property type="evidence" value="ECO:0007669"/>
    <property type="project" value="TreeGrafter"/>
</dbReference>
<feature type="domain" description="Nudix hydrolase" evidence="2">
    <location>
        <begin position="15"/>
        <end position="157"/>
    </location>
</feature>
<accession>A0AAD7CRX0</accession>
<dbReference type="AlphaFoldDB" id="A0AAD7CRX0"/>
<gene>
    <name evidence="3" type="ORF">B0H17DRAFT_1163145</name>
</gene>
<dbReference type="PANTHER" id="PTHR21340:SF0">
    <property type="entry name" value="BIS(5'-NUCLEOSYL)-TETRAPHOSPHATASE [ASYMMETRICAL]"/>
    <property type="match status" value="1"/>
</dbReference>
<protein>
    <submittedName>
        <fullName evidence="3">NUDIX hydrolase domain-like protein</fullName>
    </submittedName>
</protein>
<sequence length="168" mass="18692">MASSPYPSTQYFAPQFVIAAGCILFRKQADTDALEMCILHDRNKDEWLLPKGRKDCGESIADAAVRETFEETGYPCELLPCRIPPARRARPVAVVVRDQGARGIKMVWWFLARATGAPKVLGTQTDWEAFDSEFVPADEAAARLTFQGDRDTVQQALQIVRDGNMDGI</sequence>
<dbReference type="PROSITE" id="PS00893">
    <property type="entry name" value="NUDIX_BOX"/>
    <property type="match status" value="1"/>
</dbReference>
<dbReference type="EMBL" id="JARKIE010000265">
    <property type="protein sequence ID" value="KAJ7659953.1"/>
    <property type="molecule type" value="Genomic_DNA"/>
</dbReference>
<keyword evidence="4" id="KW-1185">Reference proteome</keyword>